<dbReference type="InterPro" id="IPR050267">
    <property type="entry name" value="Anti-sigma-factor_SerPK"/>
</dbReference>
<dbReference type="Pfam" id="PF13581">
    <property type="entry name" value="HATPase_c_2"/>
    <property type="match status" value="1"/>
</dbReference>
<name>A0ABW1LTH3_9ACTN</name>
<dbReference type="RefSeq" id="WP_386393568.1">
    <property type="nucleotide sequence ID" value="NZ_JBHSPT010000008.1"/>
</dbReference>
<dbReference type="PANTHER" id="PTHR35526:SF3">
    <property type="entry name" value="ANTI-SIGMA-F FACTOR RSBW"/>
    <property type="match status" value="1"/>
</dbReference>
<dbReference type="Gene3D" id="3.30.565.10">
    <property type="entry name" value="Histidine kinase-like ATPase, C-terminal domain"/>
    <property type="match status" value="1"/>
</dbReference>
<dbReference type="SUPFAM" id="SSF55874">
    <property type="entry name" value="ATPase domain of HSP90 chaperone/DNA topoisomerase II/histidine kinase"/>
    <property type="match status" value="1"/>
</dbReference>
<keyword evidence="3" id="KW-0067">ATP-binding</keyword>
<keyword evidence="4" id="KW-1185">Reference proteome</keyword>
<feature type="domain" description="Histidine kinase/HSP90-like ATPase" evidence="2">
    <location>
        <begin position="16"/>
        <end position="129"/>
    </location>
</feature>
<dbReference type="GO" id="GO:0005524">
    <property type="term" value="F:ATP binding"/>
    <property type="evidence" value="ECO:0007669"/>
    <property type="project" value="UniProtKB-KW"/>
</dbReference>
<gene>
    <name evidence="3" type="ORF">ACFP50_03145</name>
</gene>
<comment type="caution">
    <text evidence="3">The sequence shown here is derived from an EMBL/GenBank/DDBJ whole genome shotgun (WGS) entry which is preliminary data.</text>
</comment>
<evidence type="ECO:0000259" key="2">
    <source>
        <dbReference type="Pfam" id="PF13581"/>
    </source>
</evidence>
<reference evidence="4" key="1">
    <citation type="journal article" date="2019" name="Int. J. Syst. Evol. Microbiol.">
        <title>The Global Catalogue of Microorganisms (GCM) 10K type strain sequencing project: providing services to taxonomists for standard genome sequencing and annotation.</title>
        <authorList>
            <consortium name="The Broad Institute Genomics Platform"/>
            <consortium name="The Broad Institute Genome Sequencing Center for Infectious Disease"/>
            <person name="Wu L."/>
            <person name="Ma J."/>
        </authorList>
    </citation>
    <scope>NUCLEOTIDE SEQUENCE [LARGE SCALE GENOMIC DNA]</scope>
    <source>
        <strain evidence="4">JCM 12763</strain>
    </source>
</reference>
<dbReference type="InterPro" id="IPR036890">
    <property type="entry name" value="HATPase_C_sf"/>
</dbReference>
<dbReference type="PANTHER" id="PTHR35526">
    <property type="entry name" value="ANTI-SIGMA-F FACTOR RSBW-RELATED"/>
    <property type="match status" value="1"/>
</dbReference>
<evidence type="ECO:0000313" key="4">
    <source>
        <dbReference type="Proteomes" id="UP001596242"/>
    </source>
</evidence>
<dbReference type="InterPro" id="IPR003594">
    <property type="entry name" value="HATPase_dom"/>
</dbReference>
<sequence>MSFRTPVPKSSSFRVPSDVGSVSSARRRVVRIVRDWDLPLAEDTVETLELLAGEVIANAVVHTEEGCQVTVSWDGSRVRLETEDAEGRLLPQRAPVDLDEERGRGLQLVAGLAQRWGSRPTADGKAVWFEIGSCSPSLSPSRPSPAACESDLSFEGAQRPVAVAEPGCGVLSGSRSRMSLPPDRCP</sequence>
<dbReference type="EMBL" id="JBHSPT010000008">
    <property type="protein sequence ID" value="MFC6054493.1"/>
    <property type="molecule type" value="Genomic_DNA"/>
</dbReference>
<keyword evidence="3" id="KW-0547">Nucleotide-binding</keyword>
<keyword evidence="1" id="KW-0418">Kinase</keyword>
<keyword evidence="1" id="KW-0808">Transferase</keyword>
<keyword evidence="1" id="KW-0723">Serine/threonine-protein kinase</keyword>
<dbReference type="CDD" id="cd16936">
    <property type="entry name" value="HATPase_RsbW-like"/>
    <property type="match status" value="1"/>
</dbReference>
<protein>
    <submittedName>
        <fullName evidence="3">ATP-binding protein</fullName>
    </submittedName>
</protein>
<evidence type="ECO:0000256" key="1">
    <source>
        <dbReference type="ARBA" id="ARBA00022527"/>
    </source>
</evidence>
<dbReference type="Proteomes" id="UP001596242">
    <property type="component" value="Unassembled WGS sequence"/>
</dbReference>
<organism evidence="3 4">
    <name type="scientific">Streptomyces pratens</name>
    <dbReference type="NCBI Taxonomy" id="887456"/>
    <lineage>
        <taxon>Bacteria</taxon>
        <taxon>Bacillati</taxon>
        <taxon>Actinomycetota</taxon>
        <taxon>Actinomycetes</taxon>
        <taxon>Kitasatosporales</taxon>
        <taxon>Streptomycetaceae</taxon>
        <taxon>Streptomyces</taxon>
    </lineage>
</organism>
<evidence type="ECO:0000313" key="3">
    <source>
        <dbReference type="EMBL" id="MFC6054493.1"/>
    </source>
</evidence>
<proteinExistence type="predicted"/>
<accession>A0ABW1LTH3</accession>